<keyword evidence="1" id="KW-0472">Membrane</keyword>
<keyword evidence="3" id="KW-1185">Reference proteome</keyword>
<gene>
    <name evidence="2" type="ORF">WN48_04194</name>
</gene>
<dbReference type="EMBL" id="KQ762461">
    <property type="protein sequence ID" value="OAD55850.1"/>
    <property type="molecule type" value="Genomic_DNA"/>
</dbReference>
<keyword evidence="1" id="KW-0812">Transmembrane</keyword>
<proteinExistence type="predicted"/>
<reference evidence="2 3" key="1">
    <citation type="submission" date="2015-07" db="EMBL/GenBank/DDBJ databases">
        <title>The genome of Eufriesea mexicana.</title>
        <authorList>
            <person name="Pan H."/>
            <person name="Kapheim K."/>
        </authorList>
    </citation>
    <scope>NUCLEOTIDE SEQUENCE [LARGE SCALE GENOMIC DNA]</scope>
    <source>
        <strain evidence="2">0111107269</strain>
        <tissue evidence="2">Whole body</tissue>
    </source>
</reference>
<accession>A0A310SA64</accession>
<dbReference type="AlphaFoldDB" id="A0A310SA64"/>
<feature type="transmembrane region" description="Helical" evidence="1">
    <location>
        <begin position="64"/>
        <end position="84"/>
    </location>
</feature>
<protein>
    <submittedName>
        <fullName evidence="2">Uncharacterized protein</fullName>
    </submittedName>
</protein>
<evidence type="ECO:0000256" key="1">
    <source>
        <dbReference type="SAM" id="Phobius"/>
    </source>
</evidence>
<evidence type="ECO:0000313" key="3">
    <source>
        <dbReference type="Proteomes" id="UP000250275"/>
    </source>
</evidence>
<sequence length="158" mass="17139">MGLKRGTGSTGPGEVGGAAGACPFGDTGIGMCLVFIKFGLLGVKRKFKSIGELFTMKKKTTLNIVDNLVYFVINALTSLLWLGFTGQRETSQNKYLDAEYDTRKQASGEESPFAESIFNAAEQRHEAFNQERVEQTALLKTNNSSTQISMLGLVTSPT</sequence>
<dbReference type="Proteomes" id="UP000250275">
    <property type="component" value="Unassembled WGS sequence"/>
</dbReference>
<organism evidence="2 3">
    <name type="scientific">Eufriesea mexicana</name>
    <dbReference type="NCBI Taxonomy" id="516756"/>
    <lineage>
        <taxon>Eukaryota</taxon>
        <taxon>Metazoa</taxon>
        <taxon>Ecdysozoa</taxon>
        <taxon>Arthropoda</taxon>
        <taxon>Hexapoda</taxon>
        <taxon>Insecta</taxon>
        <taxon>Pterygota</taxon>
        <taxon>Neoptera</taxon>
        <taxon>Endopterygota</taxon>
        <taxon>Hymenoptera</taxon>
        <taxon>Apocrita</taxon>
        <taxon>Aculeata</taxon>
        <taxon>Apoidea</taxon>
        <taxon>Anthophila</taxon>
        <taxon>Apidae</taxon>
        <taxon>Eufriesea</taxon>
    </lineage>
</organism>
<feature type="transmembrane region" description="Helical" evidence="1">
    <location>
        <begin position="24"/>
        <end position="43"/>
    </location>
</feature>
<evidence type="ECO:0000313" key="2">
    <source>
        <dbReference type="EMBL" id="OAD55850.1"/>
    </source>
</evidence>
<keyword evidence="1" id="KW-1133">Transmembrane helix</keyword>
<name>A0A310SA64_9HYME</name>